<dbReference type="GO" id="GO:0012505">
    <property type="term" value="C:endomembrane system"/>
    <property type="evidence" value="ECO:0007669"/>
    <property type="project" value="UniProtKB-SubCell"/>
</dbReference>
<dbReference type="InterPro" id="IPR002553">
    <property type="entry name" value="Clathrin/coatomer_adapt-like_N"/>
</dbReference>
<accession>A0A7G3Z9R4</accession>
<dbReference type="SUPFAM" id="SSF48371">
    <property type="entry name" value="ARM repeat"/>
    <property type="match status" value="1"/>
</dbReference>
<feature type="compositionally biased region" description="Acidic residues" evidence="6">
    <location>
        <begin position="754"/>
        <end position="773"/>
    </location>
</feature>
<feature type="region of interest" description="Disordered" evidence="6">
    <location>
        <begin position="743"/>
        <end position="789"/>
    </location>
</feature>
<keyword evidence="3" id="KW-0813">Transport</keyword>
<evidence type="ECO:0000256" key="4">
    <source>
        <dbReference type="ARBA" id="ARBA00022927"/>
    </source>
</evidence>
<evidence type="ECO:0000259" key="7">
    <source>
        <dbReference type="Pfam" id="PF01602"/>
    </source>
</evidence>
<dbReference type="Proteomes" id="UP000515788">
    <property type="component" value="Chromosome 1"/>
</dbReference>
<dbReference type="KEGG" id="tgb:HG536_0A00670"/>
<dbReference type="InterPro" id="IPR016024">
    <property type="entry name" value="ARM-type_fold"/>
</dbReference>
<gene>
    <name evidence="8" type="ORF">HG536_0A00670</name>
</gene>
<feature type="domain" description="Clathrin/coatomer adaptor adaptin-like N-terminal" evidence="7">
    <location>
        <begin position="44"/>
        <end position="610"/>
    </location>
</feature>
<proteinExistence type="inferred from homology"/>
<dbReference type="EMBL" id="CP059246">
    <property type="protein sequence ID" value="QLL30250.1"/>
    <property type="molecule type" value="Genomic_DNA"/>
</dbReference>
<dbReference type="AlphaFoldDB" id="A0A7G3Z9R4"/>
<comment type="subcellular location">
    <subcellularLocation>
        <location evidence="1">Endomembrane system</location>
    </subcellularLocation>
</comment>
<evidence type="ECO:0000256" key="5">
    <source>
        <dbReference type="ARBA" id="ARBA00023136"/>
    </source>
</evidence>
<dbReference type="PANTHER" id="PTHR11134">
    <property type="entry name" value="ADAPTOR COMPLEX SUBUNIT BETA FAMILY MEMBER"/>
    <property type="match status" value="1"/>
</dbReference>
<keyword evidence="5" id="KW-0472">Membrane</keyword>
<dbReference type="OrthoDB" id="10254310at2759"/>
<evidence type="ECO:0000313" key="8">
    <source>
        <dbReference type="EMBL" id="QLL30250.1"/>
    </source>
</evidence>
<evidence type="ECO:0000313" key="9">
    <source>
        <dbReference type="Proteomes" id="UP000515788"/>
    </source>
</evidence>
<keyword evidence="4" id="KW-0653">Protein transport</keyword>
<keyword evidence="9" id="KW-1185">Reference proteome</keyword>
<dbReference type="Pfam" id="PF01602">
    <property type="entry name" value="Adaptin_N"/>
    <property type="match status" value="1"/>
</dbReference>
<dbReference type="GO" id="GO:0006886">
    <property type="term" value="P:intracellular protein transport"/>
    <property type="evidence" value="ECO:0007669"/>
    <property type="project" value="InterPro"/>
</dbReference>
<sequence length="789" mass="86841">MVDSISRIASALESAKVITREAAAVASSKLGESSYTHYSEGIAPEQLRELLNSRNSREVKDGLRRIIAIMASGDGSIDVETYFSDVVKNITFGDAKIKTLVCIYLQRFAEGDSNLALLSINSLQKTLTDGDPEIRALSIKALADIKVPSLHPIVVHSLKKAVSDSSASVRSEVSFAILKLFIARSDEFADELLQLLEQLLSDADPLVLSSAVVVLHECFPERLDLLHSHFRYFCSVLHRMDPFSQAVLITLLIRYCKTFLPRPKVVDTSSEAGESIPLPNKYNEISFPVYDAEIHPDLGLFLKSLERLVFSSNATVLLASSNAFLQLATPMQFKKSRLPQALVRAVSSSSNLGVQITLLQSCCLLSMIDPTLFLPYVKKFFVLPSDDAMVGSLKVRILSILTNESNVKVIVKELKYIISNSKSPALVIAATNSLAVCAMLSPGWEAFIIKGLISNMEIEKLPAAVLGSYVDVIRILVQRNPKRHISSIMKLVKVLDARKALSDNARASIVSIVGEIAAFEYKICPDILRKLVGTFAYEGPETRCQILLLSAKLLSYEIERFKAEQPEETYNFSQSRVAQICQYVVHLAGFDEEFDIRDRARAISSLYDTGKYEIAALLFQAPKPSPKMTLISDDVELGDHSIQHFGGSGLDKCVTAYYKMIPWNDEEPNAADDLRNPATLKDYSRYTSSLSGSFISASKSSGTNLTQDSSASISHTSLASHQGKKYRLQTLDEFFSDIPSTRTTKKKIVIQEESSSDESGETDSADDSEEDSTDQSSSSSSSVPVHNND</sequence>
<evidence type="ECO:0000256" key="2">
    <source>
        <dbReference type="ARBA" id="ARBA00006613"/>
    </source>
</evidence>
<protein>
    <recommendedName>
        <fullName evidence="7">Clathrin/coatomer adaptor adaptin-like N-terminal domain-containing protein</fullName>
    </recommendedName>
</protein>
<dbReference type="GeneID" id="59323347"/>
<organism evidence="8 9">
    <name type="scientific">Torulaspora globosa</name>
    <dbReference type="NCBI Taxonomy" id="48254"/>
    <lineage>
        <taxon>Eukaryota</taxon>
        <taxon>Fungi</taxon>
        <taxon>Dikarya</taxon>
        <taxon>Ascomycota</taxon>
        <taxon>Saccharomycotina</taxon>
        <taxon>Saccharomycetes</taxon>
        <taxon>Saccharomycetales</taxon>
        <taxon>Saccharomycetaceae</taxon>
        <taxon>Torulaspora</taxon>
    </lineage>
</organism>
<evidence type="ECO:0000256" key="3">
    <source>
        <dbReference type="ARBA" id="ARBA00022448"/>
    </source>
</evidence>
<evidence type="ECO:0000256" key="1">
    <source>
        <dbReference type="ARBA" id="ARBA00004308"/>
    </source>
</evidence>
<evidence type="ECO:0000256" key="6">
    <source>
        <dbReference type="SAM" id="MobiDB-lite"/>
    </source>
</evidence>
<name>A0A7G3Z9R4_9SACH</name>
<dbReference type="InterPro" id="IPR011989">
    <property type="entry name" value="ARM-like"/>
</dbReference>
<dbReference type="InterPro" id="IPR026739">
    <property type="entry name" value="AP_beta"/>
</dbReference>
<dbReference type="Gene3D" id="1.25.10.10">
    <property type="entry name" value="Leucine-rich Repeat Variant"/>
    <property type="match status" value="1"/>
</dbReference>
<dbReference type="GO" id="GO:0016192">
    <property type="term" value="P:vesicle-mediated transport"/>
    <property type="evidence" value="ECO:0007669"/>
    <property type="project" value="InterPro"/>
</dbReference>
<dbReference type="GO" id="GO:0030117">
    <property type="term" value="C:membrane coat"/>
    <property type="evidence" value="ECO:0007669"/>
    <property type="project" value="InterPro"/>
</dbReference>
<comment type="similarity">
    <text evidence="2">Belongs to the adaptor complexes large subunit family.</text>
</comment>
<reference evidence="8 9" key="1">
    <citation type="submission" date="2020-06" db="EMBL/GenBank/DDBJ databases">
        <title>The yeast mating-type switching endonuclease HO is a domesticated member of an unorthodox homing genetic element family.</title>
        <authorList>
            <person name="Coughlan A.Y."/>
            <person name="Lombardi L."/>
            <person name="Braun-Galleani S."/>
            <person name="Martos A.R."/>
            <person name="Galeote V."/>
            <person name="Bigey F."/>
            <person name="Dequin S."/>
            <person name="Byrne K.P."/>
            <person name="Wolfe K.H."/>
        </authorList>
    </citation>
    <scope>NUCLEOTIDE SEQUENCE [LARGE SCALE GENOMIC DNA]</scope>
    <source>
        <strain evidence="8 9">CBS764</strain>
    </source>
</reference>
<dbReference type="RefSeq" id="XP_037136925.1">
    <property type="nucleotide sequence ID" value="XM_037281030.1"/>
</dbReference>